<keyword evidence="2 4" id="KW-0378">Hydrolase</keyword>
<evidence type="ECO:0000313" key="6">
    <source>
        <dbReference type="Proteomes" id="UP001204144"/>
    </source>
</evidence>
<keyword evidence="3 4" id="KW-0326">Glycosidase</keyword>
<dbReference type="InterPro" id="IPR017853">
    <property type="entry name" value="GH"/>
</dbReference>
<name>A0AAE3KSW4_9BACT</name>
<gene>
    <name evidence="5" type="ORF">EGI31_11125</name>
</gene>
<evidence type="ECO:0000313" key="5">
    <source>
        <dbReference type="EMBL" id="MCP9763508.1"/>
    </source>
</evidence>
<dbReference type="PANTHER" id="PTHR34983:SF2">
    <property type="entry name" value="ENDO-BETA-1,4-GALACTANASE"/>
    <property type="match status" value="1"/>
</dbReference>
<protein>
    <recommendedName>
        <fullName evidence="4">Arabinogalactan endo-beta-1,4-galactanase</fullName>
        <ecNumber evidence="4">3.2.1.89</ecNumber>
    </recommendedName>
</protein>
<accession>A0AAE3KSW4</accession>
<proteinExistence type="inferred from homology"/>
<dbReference type="SUPFAM" id="SSF51445">
    <property type="entry name" value="(Trans)glycosidases"/>
    <property type="match status" value="1"/>
</dbReference>
<reference evidence="5 6" key="1">
    <citation type="submission" date="2018-11" db="EMBL/GenBank/DDBJ databases">
        <title>Novel bacteria species description.</title>
        <authorList>
            <person name="Han J.-H."/>
        </authorList>
    </citation>
    <scope>NUCLEOTIDE SEQUENCE [LARGE SCALE GENOMIC DNA]</scope>
    <source>
        <strain evidence="5 6">KCTC23259</strain>
    </source>
</reference>
<dbReference type="PROSITE" id="PS51257">
    <property type="entry name" value="PROKAR_LIPOPROTEIN"/>
    <property type="match status" value="1"/>
</dbReference>
<dbReference type="GO" id="GO:0045490">
    <property type="term" value="P:pectin catabolic process"/>
    <property type="evidence" value="ECO:0007669"/>
    <property type="project" value="TreeGrafter"/>
</dbReference>
<dbReference type="Gene3D" id="3.20.20.80">
    <property type="entry name" value="Glycosidases"/>
    <property type="match status" value="1"/>
</dbReference>
<dbReference type="Proteomes" id="UP001204144">
    <property type="component" value="Unassembled WGS sequence"/>
</dbReference>
<dbReference type="AlphaFoldDB" id="A0AAE3KSW4"/>
<dbReference type="EC" id="3.2.1.89" evidence="4"/>
<dbReference type="InterPro" id="IPR011683">
    <property type="entry name" value="Glyco_hydro_53"/>
</dbReference>
<evidence type="ECO:0000256" key="4">
    <source>
        <dbReference type="RuleBase" id="RU361192"/>
    </source>
</evidence>
<comment type="similarity">
    <text evidence="1 4">Belongs to the glycosyl hydrolase 53 family.</text>
</comment>
<dbReference type="EMBL" id="RJUF01000030">
    <property type="protein sequence ID" value="MCP9763508.1"/>
    <property type="molecule type" value="Genomic_DNA"/>
</dbReference>
<organism evidence="5 6">
    <name type="scientific">Lacihabitans soyangensis</name>
    <dbReference type="NCBI Taxonomy" id="869394"/>
    <lineage>
        <taxon>Bacteria</taxon>
        <taxon>Pseudomonadati</taxon>
        <taxon>Bacteroidota</taxon>
        <taxon>Cytophagia</taxon>
        <taxon>Cytophagales</taxon>
        <taxon>Leadbetterellaceae</taxon>
        <taxon>Lacihabitans</taxon>
    </lineage>
</organism>
<evidence type="ECO:0000256" key="3">
    <source>
        <dbReference type="ARBA" id="ARBA00023295"/>
    </source>
</evidence>
<dbReference type="Pfam" id="PF07745">
    <property type="entry name" value="Glyco_hydro_53"/>
    <property type="match status" value="1"/>
</dbReference>
<evidence type="ECO:0000256" key="1">
    <source>
        <dbReference type="ARBA" id="ARBA00010687"/>
    </source>
</evidence>
<sequence length="377" mass="42936">MKKVQSPILKYSSVLALAVVSLVSCKQKPNLKPSFYLGADLSYVNELEDCSGIYREKGEKVEPFGYFAKKGSNLIRLRLWHTPEFNNYSSLSDVEKSLKRAKNANQSVLLNFHYSDNWADPSKQIMPRAWQKIKNLNILGDSVYNYTLSTLTYLNSRGLTPEMVQIGNETNIGIIQHPDSASNGPINWKRNAFLLNKGLEAVADFNKTNKQKVETMLHVAQPENAEWWFKDANVNSVKNYDWIGVSYYPKWSKYDLNKLESTLKNLKNRYSKRLMVVETGYPYSTAEYDKANNMLDKDAAIKNYPISPEGQLSFMVDLVKTCKNAGAEGVVYWEPAWISTACKTQWGTGSHWENAAFFDAGNSNEALPVFKFFKPIF</sequence>
<dbReference type="PANTHER" id="PTHR34983">
    <property type="entry name" value="ARABINOGALACTAN ENDO-BETA-1,4-GALACTANASE A"/>
    <property type="match status" value="1"/>
</dbReference>
<comment type="catalytic activity">
    <reaction evidence="4">
        <text>The enzyme specifically hydrolyzes (1-&gt;4)-beta-D-galactosidic linkages in type I arabinogalactans.</text>
        <dbReference type="EC" id="3.2.1.89"/>
    </reaction>
</comment>
<dbReference type="GO" id="GO:0015926">
    <property type="term" value="F:glucosidase activity"/>
    <property type="evidence" value="ECO:0007669"/>
    <property type="project" value="InterPro"/>
</dbReference>
<comment type="caution">
    <text evidence="5">The sequence shown here is derived from an EMBL/GenBank/DDBJ whole genome shotgun (WGS) entry which is preliminary data.</text>
</comment>
<dbReference type="GO" id="GO:0031218">
    <property type="term" value="F:arabinogalactan endo-1,4-beta-galactosidase activity"/>
    <property type="evidence" value="ECO:0007669"/>
    <property type="project" value="UniProtKB-EC"/>
</dbReference>
<keyword evidence="6" id="KW-1185">Reference proteome</keyword>
<evidence type="ECO:0000256" key="2">
    <source>
        <dbReference type="ARBA" id="ARBA00022801"/>
    </source>
</evidence>